<reference evidence="15 16" key="1">
    <citation type="journal article" date="2007" name="Nature">
        <title>Evolution of genes and genomes on the Drosophila phylogeny.</title>
        <authorList>
            <consortium name="Drosophila 12 Genomes Consortium"/>
            <person name="Clark A.G."/>
            <person name="Eisen M.B."/>
            <person name="Smith D.R."/>
            <person name="Bergman C.M."/>
            <person name="Oliver B."/>
            <person name="Markow T.A."/>
            <person name="Kaufman T.C."/>
            <person name="Kellis M."/>
            <person name="Gelbart W."/>
            <person name="Iyer V.N."/>
            <person name="Pollard D.A."/>
            <person name="Sackton T.B."/>
            <person name="Larracuente A.M."/>
            <person name="Singh N.D."/>
            <person name="Abad J.P."/>
            <person name="Abt D.N."/>
            <person name="Adryan B."/>
            <person name="Aguade M."/>
            <person name="Akashi H."/>
            <person name="Anderson W.W."/>
            <person name="Aquadro C.F."/>
            <person name="Ardell D.H."/>
            <person name="Arguello R."/>
            <person name="Artieri C.G."/>
            <person name="Barbash D.A."/>
            <person name="Barker D."/>
            <person name="Barsanti P."/>
            <person name="Batterham P."/>
            <person name="Batzoglou S."/>
            <person name="Begun D."/>
            <person name="Bhutkar A."/>
            <person name="Blanco E."/>
            <person name="Bosak S.A."/>
            <person name="Bradley R.K."/>
            <person name="Brand A.D."/>
            <person name="Brent M.R."/>
            <person name="Brooks A.N."/>
            <person name="Brown R.H."/>
            <person name="Butlin R.K."/>
            <person name="Caggese C."/>
            <person name="Calvi B.R."/>
            <person name="Bernardo de Carvalho A."/>
            <person name="Caspi A."/>
            <person name="Castrezana S."/>
            <person name="Celniker S.E."/>
            <person name="Chang J.L."/>
            <person name="Chapple C."/>
            <person name="Chatterji S."/>
            <person name="Chinwalla A."/>
            <person name="Civetta A."/>
            <person name="Clifton S.W."/>
            <person name="Comeron J.M."/>
            <person name="Costello J.C."/>
            <person name="Coyne J.A."/>
            <person name="Daub J."/>
            <person name="David R.G."/>
            <person name="Delcher A.L."/>
            <person name="Delehaunty K."/>
            <person name="Do C.B."/>
            <person name="Ebling H."/>
            <person name="Edwards K."/>
            <person name="Eickbush T."/>
            <person name="Evans J.D."/>
            <person name="Filipski A."/>
            <person name="Findeiss S."/>
            <person name="Freyhult E."/>
            <person name="Fulton L."/>
            <person name="Fulton R."/>
            <person name="Garcia A.C."/>
            <person name="Gardiner A."/>
            <person name="Garfield D.A."/>
            <person name="Garvin B.E."/>
            <person name="Gibson G."/>
            <person name="Gilbert D."/>
            <person name="Gnerre S."/>
            <person name="Godfrey J."/>
            <person name="Good R."/>
            <person name="Gotea V."/>
            <person name="Gravely B."/>
            <person name="Greenberg A.J."/>
            <person name="Griffiths-Jones S."/>
            <person name="Gross S."/>
            <person name="Guigo R."/>
            <person name="Gustafson E.A."/>
            <person name="Haerty W."/>
            <person name="Hahn M.W."/>
            <person name="Halligan D.L."/>
            <person name="Halpern A.L."/>
            <person name="Halter G.M."/>
            <person name="Han M.V."/>
            <person name="Heger A."/>
            <person name="Hillier L."/>
            <person name="Hinrichs A.S."/>
            <person name="Holmes I."/>
            <person name="Hoskins R.A."/>
            <person name="Hubisz M.J."/>
            <person name="Hultmark D."/>
            <person name="Huntley M.A."/>
            <person name="Jaffe D.B."/>
            <person name="Jagadeeshan S."/>
            <person name="Jeck W.R."/>
            <person name="Johnson J."/>
            <person name="Jones C.D."/>
            <person name="Jordan W.C."/>
            <person name="Karpen G.H."/>
            <person name="Kataoka E."/>
            <person name="Keightley P.D."/>
            <person name="Kheradpour P."/>
            <person name="Kirkness E.F."/>
            <person name="Koerich L.B."/>
            <person name="Kristiansen K."/>
            <person name="Kudrna D."/>
            <person name="Kulathinal R.J."/>
            <person name="Kumar S."/>
            <person name="Kwok R."/>
            <person name="Lander E."/>
            <person name="Langley C.H."/>
            <person name="Lapoint R."/>
            <person name="Lazzaro B.P."/>
            <person name="Lee S.J."/>
            <person name="Levesque L."/>
            <person name="Li R."/>
            <person name="Lin C.F."/>
            <person name="Lin M.F."/>
            <person name="Lindblad-Toh K."/>
            <person name="Llopart A."/>
            <person name="Long M."/>
            <person name="Low L."/>
            <person name="Lozovsky E."/>
            <person name="Lu J."/>
            <person name="Luo M."/>
            <person name="Machado C.A."/>
            <person name="Makalowski W."/>
            <person name="Marzo M."/>
            <person name="Matsuda M."/>
            <person name="Matzkin L."/>
            <person name="McAllister B."/>
            <person name="McBride C.S."/>
            <person name="McKernan B."/>
            <person name="McKernan K."/>
            <person name="Mendez-Lago M."/>
            <person name="Minx P."/>
            <person name="Mollenhauer M.U."/>
            <person name="Montooth K."/>
            <person name="Mount S.M."/>
            <person name="Mu X."/>
            <person name="Myers E."/>
            <person name="Negre B."/>
            <person name="Newfeld S."/>
            <person name="Nielsen R."/>
            <person name="Noor M.A."/>
            <person name="O'Grady P."/>
            <person name="Pachter L."/>
            <person name="Papaceit M."/>
            <person name="Parisi M.J."/>
            <person name="Parisi M."/>
            <person name="Parts L."/>
            <person name="Pedersen J.S."/>
            <person name="Pesole G."/>
            <person name="Phillippy A.M."/>
            <person name="Ponting C.P."/>
            <person name="Pop M."/>
            <person name="Porcelli D."/>
            <person name="Powell J.R."/>
            <person name="Prohaska S."/>
            <person name="Pruitt K."/>
            <person name="Puig M."/>
            <person name="Quesneville H."/>
            <person name="Ram K.R."/>
            <person name="Rand D."/>
            <person name="Rasmussen M.D."/>
            <person name="Reed L.K."/>
            <person name="Reenan R."/>
            <person name="Reily A."/>
            <person name="Remington K.A."/>
            <person name="Rieger T.T."/>
            <person name="Ritchie M.G."/>
            <person name="Robin C."/>
            <person name="Rogers Y.H."/>
            <person name="Rohde C."/>
            <person name="Rozas J."/>
            <person name="Rubenfield M.J."/>
            <person name="Ruiz A."/>
            <person name="Russo S."/>
            <person name="Salzberg S.L."/>
            <person name="Sanchez-Gracia A."/>
            <person name="Saranga D.J."/>
            <person name="Sato H."/>
            <person name="Schaeffer S.W."/>
            <person name="Schatz M.C."/>
            <person name="Schlenke T."/>
            <person name="Schwartz R."/>
            <person name="Segarra C."/>
            <person name="Singh R.S."/>
            <person name="Sirot L."/>
            <person name="Sirota M."/>
            <person name="Sisneros N.B."/>
            <person name="Smith C.D."/>
            <person name="Smith T.F."/>
            <person name="Spieth J."/>
            <person name="Stage D.E."/>
            <person name="Stark A."/>
            <person name="Stephan W."/>
            <person name="Strausberg R.L."/>
            <person name="Strempel S."/>
            <person name="Sturgill D."/>
            <person name="Sutton G."/>
            <person name="Sutton G.G."/>
            <person name="Tao W."/>
            <person name="Teichmann S."/>
            <person name="Tobari Y.N."/>
            <person name="Tomimura Y."/>
            <person name="Tsolas J.M."/>
            <person name="Valente V.L."/>
            <person name="Venter E."/>
            <person name="Venter J.C."/>
            <person name="Vicario S."/>
            <person name="Vieira F.G."/>
            <person name="Vilella A.J."/>
            <person name="Villasante A."/>
            <person name="Walenz B."/>
            <person name="Wang J."/>
            <person name="Wasserman M."/>
            <person name="Watts T."/>
            <person name="Wilson D."/>
            <person name="Wilson R.K."/>
            <person name="Wing R.A."/>
            <person name="Wolfner M.F."/>
            <person name="Wong A."/>
            <person name="Wong G.K."/>
            <person name="Wu C.I."/>
            <person name="Wu G."/>
            <person name="Yamamoto D."/>
            <person name="Yang H.P."/>
            <person name="Yang S.P."/>
            <person name="Yorke J.A."/>
            <person name="Yoshida K."/>
            <person name="Zdobnov E."/>
            <person name="Zhang P."/>
            <person name="Zhang Y."/>
            <person name="Zimin A.V."/>
            <person name="Baldwin J."/>
            <person name="Abdouelleil A."/>
            <person name="Abdulkadir J."/>
            <person name="Abebe A."/>
            <person name="Abera B."/>
            <person name="Abreu J."/>
            <person name="Acer S.C."/>
            <person name="Aftuck L."/>
            <person name="Alexander A."/>
            <person name="An P."/>
            <person name="Anderson E."/>
            <person name="Anderson S."/>
            <person name="Arachi H."/>
            <person name="Azer M."/>
            <person name="Bachantsang P."/>
            <person name="Barry A."/>
            <person name="Bayul T."/>
            <person name="Berlin A."/>
            <person name="Bessette D."/>
            <person name="Bloom T."/>
            <person name="Blye J."/>
            <person name="Boguslavskiy L."/>
            <person name="Bonnet C."/>
            <person name="Boukhgalter B."/>
            <person name="Bourzgui I."/>
            <person name="Brown A."/>
            <person name="Cahill P."/>
            <person name="Channer S."/>
            <person name="Cheshatsang Y."/>
            <person name="Chuda L."/>
            <person name="Citroen M."/>
            <person name="Collymore A."/>
            <person name="Cooke P."/>
            <person name="Costello M."/>
            <person name="D'Aco K."/>
            <person name="Daza R."/>
            <person name="De Haan G."/>
            <person name="DeGray S."/>
            <person name="DeMaso C."/>
            <person name="Dhargay N."/>
            <person name="Dooley K."/>
            <person name="Dooley E."/>
            <person name="Doricent M."/>
            <person name="Dorje P."/>
            <person name="Dorjee K."/>
            <person name="Dupes A."/>
            <person name="Elong R."/>
            <person name="Falk J."/>
            <person name="Farina A."/>
            <person name="Faro S."/>
            <person name="Ferguson D."/>
            <person name="Fisher S."/>
            <person name="Foley C.D."/>
            <person name="Franke A."/>
            <person name="Friedrich D."/>
            <person name="Gadbois L."/>
            <person name="Gearin G."/>
            <person name="Gearin C.R."/>
            <person name="Giannoukos G."/>
            <person name="Goode T."/>
            <person name="Graham J."/>
            <person name="Grandbois E."/>
            <person name="Grewal S."/>
            <person name="Gyaltsen K."/>
            <person name="Hafez N."/>
            <person name="Hagos B."/>
            <person name="Hall J."/>
            <person name="Henson C."/>
            <person name="Hollinger A."/>
            <person name="Honan T."/>
            <person name="Huard M.D."/>
            <person name="Hughes L."/>
            <person name="Hurhula B."/>
            <person name="Husby M.E."/>
            <person name="Kamat A."/>
            <person name="Kanga B."/>
            <person name="Kashin S."/>
            <person name="Khazanovich D."/>
            <person name="Kisner P."/>
            <person name="Lance K."/>
            <person name="Lara M."/>
            <person name="Lee W."/>
            <person name="Lennon N."/>
            <person name="Letendre F."/>
            <person name="LeVine R."/>
            <person name="Lipovsky A."/>
            <person name="Liu X."/>
            <person name="Liu J."/>
            <person name="Liu S."/>
            <person name="Lokyitsang T."/>
            <person name="Lokyitsang Y."/>
            <person name="Lubonja R."/>
            <person name="Lui A."/>
            <person name="MacDonald P."/>
            <person name="Magnisalis V."/>
            <person name="Maru K."/>
            <person name="Matthews C."/>
            <person name="McCusker W."/>
            <person name="McDonough S."/>
            <person name="Mehta T."/>
            <person name="Meldrim J."/>
            <person name="Meneus L."/>
            <person name="Mihai O."/>
            <person name="Mihalev A."/>
            <person name="Mihova T."/>
            <person name="Mittelman R."/>
            <person name="Mlenga V."/>
            <person name="Montmayeur A."/>
            <person name="Mulrain L."/>
            <person name="Navidi A."/>
            <person name="Naylor J."/>
            <person name="Negash T."/>
            <person name="Nguyen T."/>
            <person name="Nguyen N."/>
            <person name="Nicol R."/>
            <person name="Norbu C."/>
            <person name="Norbu N."/>
            <person name="Novod N."/>
            <person name="O'Neill B."/>
            <person name="Osman S."/>
            <person name="Markiewicz E."/>
            <person name="Oyono O.L."/>
            <person name="Patti C."/>
            <person name="Phunkhang P."/>
            <person name="Pierre F."/>
            <person name="Priest M."/>
            <person name="Raghuraman S."/>
            <person name="Rege F."/>
            <person name="Reyes R."/>
            <person name="Rise C."/>
            <person name="Rogov P."/>
            <person name="Ross K."/>
            <person name="Ryan E."/>
            <person name="Settipalli S."/>
            <person name="Shea T."/>
            <person name="Sherpa N."/>
            <person name="Shi L."/>
            <person name="Shih D."/>
            <person name="Sparrow T."/>
            <person name="Spaulding J."/>
            <person name="Stalker J."/>
            <person name="Stange-Thomann N."/>
            <person name="Stavropoulos S."/>
            <person name="Stone C."/>
            <person name="Strader C."/>
            <person name="Tesfaye S."/>
            <person name="Thomson T."/>
            <person name="Thoulutsang Y."/>
            <person name="Thoulutsang D."/>
            <person name="Topham K."/>
            <person name="Topping I."/>
            <person name="Tsamla T."/>
            <person name="Vassiliev H."/>
            <person name="Vo A."/>
            <person name="Wangchuk T."/>
            <person name="Wangdi T."/>
            <person name="Weiand M."/>
            <person name="Wilkinson J."/>
            <person name="Wilson A."/>
            <person name="Yadav S."/>
            <person name="Young G."/>
            <person name="Yu Q."/>
            <person name="Zembek L."/>
            <person name="Zhong D."/>
            <person name="Zimmer A."/>
            <person name="Zwirko Z."/>
            <person name="Jaffe D.B."/>
            <person name="Alvarez P."/>
            <person name="Brockman W."/>
            <person name="Butler J."/>
            <person name="Chin C."/>
            <person name="Gnerre S."/>
            <person name="Grabherr M."/>
            <person name="Kleber M."/>
            <person name="Mauceli E."/>
            <person name="MacCallum I."/>
        </authorList>
    </citation>
    <scope>NUCLEOTIDE SEQUENCE [LARGE SCALE GENOMIC DNA]</scope>
    <source>
        <strain evidence="16">Tucson 15010-1051.87</strain>
    </source>
</reference>
<dbReference type="InterPro" id="IPR018114">
    <property type="entry name" value="TRYPSIN_HIS"/>
</dbReference>
<keyword evidence="4 12" id="KW-0645">Protease</keyword>
<dbReference type="InterPro" id="IPR001254">
    <property type="entry name" value="Trypsin_dom"/>
</dbReference>
<evidence type="ECO:0000256" key="9">
    <source>
        <dbReference type="ARBA" id="ARBA00023157"/>
    </source>
</evidence>
<dbReference type="STRING" id="7244.A0A0Q9WWJ5"/>
<dbReference type="AlphaFoldDB" id="A0A0Q9WWJ5"/>
<keyword evidence="5 13" id="KW-0732">Signal</keyword>
<dbReference type="GO" id="GO:0006508">
    <property type="term" value="P:proteolysis"/>
    <property type="evidence" value="ECO:0007669"/>
    <property type="project" value="UniProtKB-KW"/>
</dbReference>
<dbReference type="CDD" id="cd00190">
    <property type="entry name" value="Tryp_SPc"/>
    <property type="match status" value="1"/>
</dbReference>
<dbReference type="SUPFAM" id="SSF50494">
    <property type="entry name" value="Trypsin-like serine proteases"/>
    <property type="match status" value="1"/>
</dbReference>
<gene>
    <name evidence="15" type="primary">Dvir\GJ13633</name>
    <name evidence="15" type="ORF">Dvir_GJ13633</name>
</gene>
<dbReference type="OrthoDB" id="10059102at2759"/>
<evidence type="ECO:0000313" key="15">
    <source>
        <dbReference type="EMBL" id="KRF84720.1"/>
    </source>
</evidence>
<dbReference type="InterPro" id="IPR050430">
    <property type="entry name" value="Peptidase_S1"/>
</dbReference>
<dbReference type="Proteomes" id="UP000008792">
    <property type="component" value="Unassembled WGS sequence"/>
</dbReference>
<evidence type="ECO:0000256" key="7">
    <source>
        <dbReference type="ARBA" id="ARBA00022825"/>
    </source>
</evidence>
<name>A0A0Q9WWJ5_DROVI</name>
<dbReference type="PROSITE" id="PS00134">
    <property type="entry name" value="TRYPSIN_HIS"/>
    <property type="match status" value="1"/>
</dbReference>
<evidence type="ECO:0000259" key="14">
    <source>
        <dbReference type="PROSITE" id="PS50240"/>
    </source>
</evidence>
<dbReference type="Gene3D" id="2.40.10.10">
    <property type="entry name" value="Trypsin-like serine proteases"/>
    <property type="match status" value="1"/>
</dbReference>
<keyword evidence="3" id="KW-0964">Secreted</keyword>
<dbReference type="GO" id="GO:0004252">
    <property type="term" value="F:serine-type endopeptidase activity"/>
    <property type="evidence" value="ECO:0007669"/>
    <property type="project" value="UniProtKB-EC"/>
</dbReference>
<evidence type="ECO:0000256" key="4">
    <source>
        <dbReference type="ARBA" id="ARBA00022670"/>
    </source>
</evidence>
<feature type="chain" id="PRO_5006387210" description="trypsin" evidence="13">
    <location>
        <begin position="18"/>
        <end position="285"/>
    </location>
</feature>
<dbReference type="SMART" id="SM00020">
    <property type="entry name" value="Tryp_SPc"/>
    <property type="match status" value="1"/>
</dbReference>
<evidence type="ECO:0000256" key="5">
    <source>
        <dbReference type="ARBA" id="ARBA00022729"/>
    </source>
</evidence>
<evidence type="ECO:0000256" key="13">
    <source>
        <dbReference type="SAM" id="SignalP"/>
    </source>
</evidence>
<sequence length="285" mass="32035">MQLQLLLICSVLSSALPAYYLPYDQGERSEPSHHPYAKYVVSIQTKLPRSQYFGTNHFCVGTIVAPIYVLTASHCILDSNRSRLLKPDELLVIAGAPNRRRPTEHTRILHIQSVHPYSRNRITFNHDLTLLRLQDNDTLDLNLTLSLGIAQLATHQPYAHSNCIVLGWGRAQMKAPFAEELMPRVFHVQPQKYCQSVFPVSFRKELFCATVSPEASQDVCGGDSGGPLICGNQLMGIVTRGVLCDRRYPALFVSVASHRGWIKRVFSGVGKSWPLITWLSLHIVY</sequence>
<evidence type="ECO:0000256" key="2">
    <source>
        <dbReference type="ARBA" id="ARBA00007664"/>
    </source>
</evidence>
<evidence type="ECO:0000313" key="16">
    <source>
        <dbReference type="Proteomes" id="UP000008792"/>
    </source>
</evidence>
<comment type="similarity">
    <text evidence="2">Belongs to the peptidase S1 family.</text>
</comment>
<evidence type="ECO:0000256" key="3">
    <source>
        <dbReference type="ARBA" id="ARBA00022525"/>
    </source>
</evidence>
<evidence type="ECO:0000256" key="8">
    <source>
        <dbReference type="ARBA" id="ARBA00023145"/>
    </source>
</evidence>
<comment type="catalytic activity">
    <reaction evidence="10">
        <text>Preferential cleavage: Arg-|-Xaa, Lys-|-Xaa.</text>
        <dbReference type="EC" id="3.4.21.4"/>
    </reaction>
</comment>
<dbReference type="PRINTS" id="PR00722">
    <property type="entry name" value="CHYMOTRYPSIN"/>
</dbReference>
<organism evidence="15 16">
    <name type="scientific">Drosophila virilis</name>
    <name type="common">Fruit fly</name>
    <dbReference type="NCBI Taxonomy" id="7244"/>
    <lineage>
        <taxon>Eukaryota</taxon>
        <taxon>Metazoa</taxon>
        <taxon>Ecdysozoa</taxon>
        <taxon>Arthropoda</taxon>
        <taxon>Hexapoda</taxon>
        <taxon>Insecta</taxon>
        <taxon>Pterygota</taxon>
        <taxon>Neoptera</taxon>
        <taxon>Endopterygota</taxon>
        <taxon>Diptera</taxon>
        <taxon>Brachycera</taxon>
        <taxon>Muscomorpha</taxon>
        <taxon>Ephydroidea</taxon>
        <taxon>Drosophilidae</taxon>
        <taxon>Drosophila</taxon>
    </lineage>
</organism>
<dbReference type="InterPro" id="IPR001314">
    <property type="entry name" value="Peptidase_S1A"/>
</dbReference>
<evidence type="ECO:0000256" key="12">
    <source>
        <dbReference type="RuleBase" id="RU363034"/>
    </source>
</evidence>
<keyword evidence="8" id="KW-0865">Zymogen</keyword>
<protein>
    <recommendedName>
        <fullName evidence="11">trypsin</fullName>
        <ecNumber evidence="11">3.4.21.4</ecNumber>
    </recommendedName>
</protein>
<dbReference type="SMR" id="A0A0Q9WWJ5"/>
<comment type="subcellular location">
    <subcellularLocation>
        <location evidence="1">Secreted</location>
        <location evidence="1">Extracellular space</location>
    </subcellularLocation>
</comment>
<dbReference type="PROSITE" id="PS50240">
    <property type="entry name" value="TRYPSIN_DOM"/>
    <property type="match status" value="1"/>
</dbReference>
<accession>A0A0Q9WWJ5</accession>
<dbReference type="PROSITE" id="PS00135">
    <property type="entry name" value="TRYPSIN_SER"/>
    <property type="match status" value="1"/>
</dbReference>
<evidence type="ECO:0000256" key="1">
    <source>
        <dbReference type="ARBA" id="ARBA00004239"/>
    </source>
</evidence>
<dbReference type="Pfam" id="PF00089">
    <property type="entry name" value="Trypsin"/>
    <property type="match status" value="1"/>
</dbReference>
<keyword evidence="6 12" id="KW-0378">Hydrolase</keyword>
<dbReference type="InterPro" id="IPR043504">
    <property type="entry name" value="Peptidase_S1_PA_chymotrypsin"/>
</dbReference>
<proteinExistence type="inferred from homology"/>
<keyword evidence="9" id="KW-1015">Disulfide bond</keyword>
<keyword evidence="7 12" id="KW-0720">Serine protease</keyword>
<evidence type="ECO:0000256" key="11">
    <source>
        <dbReference type="ARBA" id="ARBA00038868"/>
    </source>
</evidence>
<dbReference type="EC" id="3.4.21.4" evidence="11"/>
<evidence type="ECO:0000256" key="6">
    <source>
        <dbReference type="ARBA" id="ARBA00022801"/>
    </source>
</evidence>
<feature type="signal peptide" evidence="13">
    <location>
        <begin position="1"/>
        <end position="17"/>
    </location>
</feature>
<evidence type="ECO:0000256" key="10">
    <source>
        <dbReference type="ARBA" id="ARBA00036320"/>
    </source>
</evidence>
<dbReference type="InterPro" id="IPR033116">
    <property type="entry name" value="TRYPSIN_SER"/>
</dbReference>
<feature type="domain" description="Peptidase S1" evidence="14">
    <location>
        <begin position="23"/>
        <end position="267"/>
    </location>
</feature>
<dbReference type="PANTHER" id="PTHR24276:SF91">
    <property type="entry name" value="AT26814P-RELATED"/>
    <property type="match status" value="1"/>
</dbReference>
<dbReference type="PANTHER" id="PTHR24276">
    <property type="entry name" value="POLYSERASE-RELATED"/>
    <property type="match status" value="1"/>
</dbReference>
<dbReference type="InterPro" id="IPR009003">
    <property type="entry name" value="Peptidase_S1_PA"/>
</dbReference>
<dbReference type="GO" id="GO:0005576">
    <property type="term" value="C:extracellular region"/>
    <property type="evidence" value="ECO:0007669"/>
    <property type="project" value="UniProtKB-SubCell"/>
</dbReference>
<dbReference type="InParanoid" id="A0A0Q9WWJ5"/>
<keyword evidence="16" id="KW-1185">Reference proteome</keyword>
<dbReference type="EMBL" id="CH940647">
    <property type="protein sequence ID" value="KRF84720.1"/>
    <property type="molecule type" value="Genomic_DNA"/>
</dbReference>